<feature type="repeat" description="TPR" evidence="3">
    <location>
        <begin position="849"/>
        <end position="882"/>
    </location>
</feature>
<dbReference type="Pfam" id="PF13374">
    <property type="entry name" value="TPR_10"/>
    <property type="match status" value="2"/>
</dbReference>
<evidence type="ECO:0000313" key="5">
    <source>
        <dbReference type="EMBL" id="CAF1119571.1"/>
    </source>
</evidence>
<dbReference type="SMART" id="SM00028">
    <property type="entry name" value="TPR"/>
    <property type="match status" value="7"/>
</dbReference>
<dbReference type="PROSITE" id="PS51996">
    <property type="entry name" value="TR_MART"/>
    <property type="match status" value="2"/>
</dbReference>
<name>A0A8S2L984_9BILA</name>
<protein>
    <recommendedName>
        <fullName evidence="4">ADP ribosyltransferase domain-containing protein</fullName>
    </recommendedName>
</protein>
<gene>
    <name evidence="5" type="ORF">OVA965_LOCUS20115</name>
    <name evidence="6" type="ORF">TMI583_LOCUS20397</name>
</gene>
<dbReference type="PANTHER" id="PTHR45641">
    <property type="entry name" value="TETRATRICOPEPTIDE REPEAT PROTEIN (AFU_ORTHOLOGUE AFUA_6G03870)"/>
    <property type="match status" value="1"/>
</dbReference>
<organism evidence="6 7">
    <name type="scientific">Didymodactylos carnosus</name>
    <dbReference type="NCBI Taxonomy" id="1234261"/>
    <lineage>
        <taxon>Eukaryota</taxon>
        <taxon>Metazoa</taxon>
        <taxon>Spiralia</taxon>
        <taxon>Gnathifera</taxon>
        <taxon>Rotifera</taxon>
        <taxon>Eurotatoria</taxon>
        <taxon>Bdelloidea</taxon>
        <taxon>Philodinida</taxon>
        <taxon>Philodinidae</taxon>
        <taxon>Didymodactylos</taxon>
    </lineage>
</organism>
<dbReference type="EMBL" id="CAJOBA010016677">
    <property type="protein sequence ID" value="CAF3892505.1"/>
    <property type="molecule type" value="Genomic_DNA"/>
</dbReference>
<dbReference type="SUPFAM" id="SSF48452">
    <property type="entry name" value="TPR-like"/>
    <property type="match status" value="2"/>
</dbReference>
<dbReference type="AlphaFoldDB" id="A0A8S2L984"/>
<dbReference type="InterPro" id="IPR019734">
    <property type="entry name" value="TPR_rpt"/>
</dbReference>
<dbReference type="InterPro" id="IPR011990">
    <property type="entry name" value="TPR-like_helical_dom_sf"/>
</dbReference>
<feature type="domain" description="ADP ribosyltransferase" evidence="4">
    <location>
        <begin position="190"/>
        <end position="362"/>
    </location>
</feature>
<evidence type="ECO:0000259" key="4">
    <source>
        <dbReference type="Pfam" id="PF03496"/>
    </source>
</evidence>
<evidence type="ECO:0000313" key="6">
    <source>
        <dbReference type="EMBL" id="CAF3892505.1"/>
    </source>
</evidence>
<keyword evidence="1" id="KW-0677">Repeat</keyword>
<evidence type="ECO:0000256" key="3">
    <source>
        <dbReference type="PROSITE-ProRule" id="PRU00339"/>
    </source>
</evidence>
<dbReference type="Proteomes" id="UP000677228">
    <property type="component" value="Unassembled WGS sequence"/>
</dbReference>
<dbReference type="GO" id="GO:0005576">
    <property type="term" value="C:extracellular region"/>
    <property type="evidence" value="ECO:0007669"/>
    <property type="project" value="InterPro"/>
</dbReference>
<feature type="domain" description="ADP ribosyltransferase" evidence="4">
    <location>
        <begin position="442"/>
        <end position="596"/>
    </location>
</feature>
<keyword evidence="2 3" id="KW-0802">TPR repeat</keyword>
<dbReference type="Proteomes" id="UP000682733">
    <property type="component" value="Unassembled WGS sequence"/>
</dbReference>
<dbReference type="Gene3D" id="1.25.40.10">
    <property type="entry name" value="Tetratricopeptide repeat domain"/>
    <property type="match status" value="2"/>
</dbReference>
<reference evidence="6" key="1">
    <citation type="submission" date="2021-02" db="EMBL/GenBank/DDBJ databases">
        <authorList>
            <person name="Nowell W R."/>
        </authorList>
    </citation>
    <scope>NUCLEOTIDE SEQUENCE</scope>
</reference>
<evidence type="ECO:0000256" key="1">
    <source>
        <dbReference type="ARBA" id="ARBA00022737"/>
    </source>
</evidence>
<proteinExistence type="predicted"/>
<accession>A0A8S2L984</accession>
<dbReference type="SUPFAM" id="SSF56399">
    <property type="entry name" value="ADP-ribosylation"/>
    <property type="match status" value="2"/>
</dbReference>
<sequence>MGTVRVSKTFSTVNRSIVWLDASVNDTQEYINAQQLLRTPTNLLKTYRDDKECEKYIRSVSKGHRIIVIVGGRSGQLLVTRIHQLIQVSSIFVYCMDKRNEEWTKIYKKVKGVIEEINELVIQVISAQEKQTTRDRFEEQLSINVYHTNGTREKSTTELNGQFAHSQLLIDCLLRMRATSTHKNEFINYCKKEYANTNSQLNIIREFEETYSADRALTWYTRECFLYHLLNKALRTLDIDLLYLLGFFIRDLREQLEQYRCPSPIRIYRSQLMSKMEVQQLNNFRGQLISMNSFLSTTLDREMAVFFLGDIEVLDGDLQPVLFEIEADPRIDGVKPFANITPFSYIEDEEEVLMMLGSIFRLVRIRYEGPLCIIQLVLCSENDDDVKPIFEQMKADYHGNGNTNAGVFGIVLANMGKYDKAESYLQRSLDESPPNHHTEETNETYSADRALTWYTRECFLYHLLNKALRTLDIDLLYLLGFFIRDLREQLEQYRCPSPIRIYRSQLMSKMEVQQLNNFRGQLISMNSFLSTTLDREMAVFFLGDIEVLDGDLQPVLFEIEADPRIDGVKPFANITPFSYIEDEEEVLMMLGSIFRLVRIRYEGPLCIIQLVLCSENDDDVKPIFEQMKADYHDDGNTNAGVFGIVLANMGKFDKAESYLQRSLDESPPNHHTEETNAYNLSVHYVNLGNVASKKGDFNKSLNLHHKALEIRLQLRRSNDPSIADIHNLIGGAYFHKGEYKRAIESYNEALKIYRQAYGEDHNKMAEVFSNIGAVHVKQEKYLEALSYQQKVLDIQKKHLHGNHHLLGGSHGNIAATYVHLHNSDLALVHFNQALKIYQKSLPSQHPDIAALYNNMGGIYVDKRDLPQALSYFEKAAAILHQTVGPTHPSAIDVRRNIQYIQSFVHRRK</sequence>
<dbReference type="PANTHER" id="PTHR45641:SF1">
    <property type="entry name" value="AAA+ ATPASE DOMAIN-CONTAINING PROTEIN"/>
    <property type="match status" value="1"/>
</dbReference>
<comment type="caution">
    <text evidence="6">The sequence shown here is derived from an EMBL/GenBank/DDBJ whole genome shotgun (WGS) entry which is preliminary data.</text>
</comment>
<dbReference type="Gene3D" id="3.90.176.10">
    <property type="entry name" value="Toxin ADP-ribosyltransferase, Chain A, domain 1"/>
    <property type="match status" value="2"/>
</dbReference>
<dbReference type="Pfam" id="PF13424">
    <property type="entry name" value="TPR_12"/>
    <property type="match status" value="1"/>
</dbReference>
<feature type="repeat" description="TPR" evidence="3">
    <location>
        <begin position="723"/>
        <end position="756"/>
    </location>
</feature>
<evidence type="ECO:0000256" key="2">
    <source>
        <dbReference type="ARBA" id="ARBA00022803"/>
    </source>
</evidence>
<dbReference type="InterPro" id="IPR003540">
    <property type="entry name" value="ADP-ribosyltransferase"/>
</dbReference>
<evidence type="ECO:0000313" key="7">
    <source>
        <dbReference type="Proteomes" id="UP000682733"/>
    </source>
</evidence>
<dbReference type="EMBL" id="CAJNOK010010585">
    <property type="protein sequence ID" value="CAF1119571.1"/>
    <property type="molecule type" value="Genomic_DNA"/>
</dbReference>
<dbReference type="PROSITE" id="PS50293">
    <property type="entry name" value="TPR_REGION"/>
    <property type="match status" value="1"/>
</dbReference>
<dbReference type="PROSITE" id="PS50005">
    <property type="entry name" value="TPR"/>
    <property type="match status" value="3"/>
</dbReference>
<dbReference type="Pfam" id="PF03496">
    <property type="entry name" value="ADPrib_exo_Tox"/>
    <property type="match status" value="2"/>
</dbReference>
<feature type="repeat" description="TPR" evidence="3">
    <location>
        <begin position="765"/>
        <end position="798"/>
    </location>
</feature>